<dbReference type="PATRIC" id="fig|616990.3.peg.432"/>
<protein>
    <submittedName>
        <fullName evidence="2">Uncharacterized protein</fullName>
    </submittedName>
</protein>
<evidence type="ECO:0000313" key="3">
    <source>
        <dbReference type="Proteomes" id="UP000051906"/>
    </source>
</evidence>
<feature type="transmembrane region" description="Helical" evidence="1">
    <location>
        <begin position="174"/>
        <end position="192"/>
    </location>
</feature>
<organism evidence="2 3">
    <name type="scientific">Levilactobacillus paucivorans</name>
    <dbReference type="NCBI Taxonomy" id="616990"/>
    <lineage>
        <taxon>Bacteria</taxon>
        <taxon>Bacillati</taxon>
        <taxon>Bacillota</taxon>
        <taxon>Bacilli</taxon>
        <taxon>Lactobacillales</taxon>
        <taxon>Lactobacillaceae</taxon>
        <taxon>Levilactobacillus</taxon>
    </lineage>
</organism>
<reference evidence="2 3" key="1">
    <citation type="journal article" date="2015" name="Genome Announc.">
        <title>Expanding the biotechnology potential of lactobacilli through comparative genomics of 213 strains and associated genera.</title>
        <authorList>
            <person name="Sun Z."/>
            <person name="Harris H.M."/>
            <person name="McCann A."/>
            <person name="Guo C."/>
            <person name="Argimon S."/>
            <person name="Zhang W."/>
            <person name="Yang X."/>
            <person name="Jeffery I.B."/>
            <person name="Cooney J.C."/>
            <person name="Kagawa T.F."/>
            <person name="Liu W."/>
            <person name="Song Y."/>
            <person name="Salvetti E."/>
            <person name="Wrobel A."/>
            <person name="Rasinkangas P."/>
            <person name="Parkhill J."/>
            <person name="Rea M.C."/>
            <person name="O'Sullivan O."/>
            <person name="Ritari J."/>
            <person name="Douillard F.P."/>
            <person name="Paul Ross R."/>
            <person name="Yang R."/>
            <person name="Briner A.E."/>
            <person name="Felis G.E."/>
            <person name="de Vos W.M."/>
            <person name="Barrangou R."/>
            <person name="Klaenhammer T.R."/>
            <person name="Caufield P.W."/>
            <person name="Cui Y."/>
            <person name="Zhang H."/>
            <person name="O'Toole P.W."/>
        </authorList>
    </citation>
    <scope>NUCLEOTIDE SEQUENCE [LARGE SCALE GENOMIC DNA]</scope>
    <source>
        <strain evidence="2 3">DSM 22467</strain>
    </source>
</reference>
<accession>A0A0R2LQ95</accession>
<dbReference type="Pfam" id="PF13630">
    <property type="entry name" value="SdpI"/>
    <property type="match status" value="1"/>
</dbReference>
<dbReference type="RefSeq" id="WP_057878935.1">
    <property type="nucleotide sequence ID" value="NZ_JQCA01000109.1"/>
</dbReference>
<keyword evidence="1" id="KW-0812">Transmembrane</keyword>
<keyword evidence="3" id="KW-1185">Reference proteome</keyword>
<dbReference type="AlphaFoldDB" id="A0A0R2LQ95"/>
<proteinExistence type="predicted"/>
<keyword evidence="1" id="KW-1133">Transmembrane helix</keyword>
<sequence length="200" mass="21638">MLVPRLRLKNWQLCLGNVVLIILLWDAQATGLRWGLIEPIRSEKLLLVLTLFVGIAGLLPSALPARFSASQTTAIARDANLLLILYQLIYMMAPRVLIAAYPLTSVAGAGIIFSLLGVVMMYMPRNGVIGIRIPSTAASPVIWHKTNVLGGRLFFLLGIVILLSAGLLGDTWGLIVMGVGTVIMAAVTVFYAHHLSKMAH</sequence>
<dbReference type="InterPro" id="IPR025962">
    <property type="entry name" value="SdpI/YhfL"/>
</dbReference>
<feature type="transmembrane region" description="Helical" evidence="1">
    <location>
        <begin position="75"/>
        <end position="93"/>
    </location>
</feature>
<dbReference type="EMBL" id="JQCA01000109">
    <property type="protein sequence ID" value="KRO01744.1"/>
    <property type="molecule type" value="Genomic_DNA"/>
</dbReference>
<feature type="transmembrane region" description="Helical" evidence="1">
    <location>
        <begin position="149"/>
        <end position="168"/>
    </location>
</feature>
<keyword evidence="1" id="KW-0472">Membrane</keyword>
<feature type="transmembrane region" description="Helical" evidence="1">
    <location>
        <begin position="45"/>
        <end position="63"/>
    </location>
</feature>
<name>A0A0R2LQ95_9LACO</name>
<dbReference type="Proteomes" id="UP000051906">
    <property type="component" value="Unassembled WGS sequence"/>
</dbReference>
<gene>
    <name evidence="2" type="ORF">IV54_GL000399</name>
</gene>
<evidence type="ECO:0000256" key="1">
    <source>
        <dbReference type="SAM" id="Phobius"/>
    </source>
</evidence>
<evidence type="ECO:0000313" key="2">
    <source>
        <dbReference type="EMBL" id="KRO01744.1"/>
    </source>
</evidence>
<comment type="caution">
    <text evidence="2">The sequence shown here is derived from an EMBL/GenBank/DDBJ whole genome shotgun (WGS) entry which is preliminary data.</text>
</comment>
<feature type="transmembrane region" description="Helical" evidence="1">
    <location>
        <begin position="99"/>
        <end position="123"/>
    </location>
</feature>
<dbReference type="STRING" id="616990.IV54_GL000399"/>